<organism evidence="1 2">
    <name type="scientific">Corynebacterium wankanglinii</name>
    <dbReference type="NCBI Taxonomy" id="2735136"/>
    <lineage>
        <taxon>Bacteria</taxon>
        <taxon>Bacillati</taxon>
        <taxon>Actinomycetota</taxon>
        <taxon>Actinomycetes</taxon>
        <taxon>Mycobacteriales</taxon>
        <taxon>Corynebacteriaceae</taxon>
        <taxon>Corynebacterium</taxon>
    </lineage>
</organism>
<dbReference type="SUPFAM" id="SSF50494">
    <property type="entry name" value="Trypsin-like serine proteases"/>
    <property type="match status" value="1"/>
</dbReference>
<dbReference type="AlphaFoldDB" id="A0A7H0K8B2"/>
<accession>A0A7H0K8B2</accession>
<evidence type="ECO:0000313" key="1">
    <source>
        <dbReference type="EMBL" id="MBA1836916.1"/>
    </source>
</evidence>
<dbReference type="Gene3D" id="2.40.10.120">
    <property type="match status" value="1"/>
</dbReference>
<keyword evidence="2" id="KW-1185">Reference proteome</keyword>
<dbReference type="InterPro" id="IPR001314">
    <property type="entry name" value="Peptidase_S1A"/>
</dbReference>
<gene>
    <name evidence="1" type="ORF">HMA55_03195</name>
</gene>
<dbReference type="PRINTS" id="PR00722">
    <property type="entry name" value="CHYMOTRYPSIN"/>
</dbReference>
<protein>
    <submittedName>
        <fullName evidence="1">Trypsin-like peptidase domain-containing protein</fullName>
    </submittedName>
</protein>
<dbReference type="EMBL" id="JABFED010000002">
    <property type="protein sequence ID" value="MBA1836916.1"/>
    <property type="molecule type" value="Genomic_DNA"/>
</dbReference>
<evidence type="ECO:0000313" key="2">
    <source>
        <dbReference type="Proteomes" id="UP000577408"/>
    </source>
</evidence>
<dbReference type="Proteomes" id="UP000577408">
    <property type="component" value="Unassembled WGS sequence"/>
</dbReference>
<dbReference type="Pfam" id="PF13365">
    <property type="entry name" value="Trypsin_2"/>
    <property type="match status" value="1"/>
</dbReference>
<proteinExistence type="predicted"/>
<sequence length="189" mass="19756">MTSDLHRSVARLSAPDGSYCSGALIAPDIVVTCAHFFARHAGARLGVRIDGSAIAPTSFRVSHGTDIALVRLRHPVDTPVLLLGFEPRPLSRTLTLGFGGKAQAVQSRPGVYLGSLPISWSRSGATKVRPAGLVYTNPPAIKGDSGGPVLARGKVIGVQSLILDPRGANLRVATVALWPRGLAQAVRSL</sequence>
<reference evidence="1 2" key="1">
    <citation type="submission" date="2020-05" db="EMBL/GenBank/DDBJ databases">
        <title>Descriptions of Corynebacterium xxxx sp. nov., Corynebacterium yyyy sp. nov. and Corynebacterium zzzz sp. nov.</title>
        <authorList>
            <person name="Zhang G."/>
        </authorList>
    </citation>
    <scope>NUCLEOTIDE SEQUENCE [LARGE SCALE GENOMIC DNA]</scope>
    <source>
        <strain evidence="2">zg-913</strain>
    </source>
</reference>
<name>A0A7H0K8B2_9CORY</name>
<comment type="caution">
    <text evidence="1">The sequence shown here is derived from an EMBL/GenBank/DDBJ whole genome shotgun (WGS) entry which is preliminary data.</text>
</comment>
<dbReference type="RefSeq" id="WP_181191644.1">
    <property type="nucleotide sequence ID" value="NZ_JABFED010000002.1"/>
</dbReference>
<dbReference type="InterPro" id="IPR009003">
    <property type="entry name" value="Peptidase_S1_PA"/>
</dbReference>